<dbReference type="RefSeq" id="WP_188595839.1">
    <property type="nucleotide sequence ID" value="NZ_BMNL01000001.1"/>
</dbReference>
<keyword evidence="2" id="KW-1185">Reference proteome</keyword>
<dbReference type="AlphaFoldDB" id="A0A830GSJ6"/>
<dbReference type="Proteomes" id="UP000610960">
    <property type="component" value="Unassembled WGS sequence"/>
</dbReference>
<proteinExistence type="predicted"/>
<comment type="caution">
    <text evidence="1">The sequence shown here is derived from an EMBL/GenBank/DDBJ whole genome shotgun (WGS) entry which is preliminary data.</text>
</comment>
<dbReference type="EMBL" id="BMNL01000001">
    <property type="protein sequence ID" value="GGP19753.1"/>
    <property type="molecule type" value="Genomic_DNA"/>
</dbReference>
<sequence length="98" mass="10646">MRGRIEVCRYVVYVEVRDVRAEIPLGWKYRQCAPVSGRGGEGVVCSEGQAIVYSPRHPTGWLVDGPVAGALRSLALALAEGDARGGDAEKLYNMLSRL</sequence>
<reference evidence="1" key="1">
    <citation type="journal article" date="2014" name="Int. J. Syst. Evol. Microbiol.">
        <title>Complete genome sequence of Corynebacterium casei LMG S-19264T (=DSM 44701T), isolated from a smear-ripened cheese.</title>
        <authorList>
            <consortium name="US DOE Joint Genome Institute (JGI-PGF)"/>
            <person name="Walter F."/>
            <person name="Albersmeier A."/>
            <person name="Kalinowski J."/>
            <person name="Ruckert C."/>
        </authorList>
    </citation>
    <scope>NUCLEOTIDE SEQUENCE</scope>
    <source>
        <strain evidence="1">JCM 10088</strain>
    </source>
</reference>
<reference evidence="1" key="2">
    <citation type="submission" date="2020-09" db="EMBL/GenBank/DDBJ databases">
        <authorList>
            <person name="Sun Q."/>
            <person name="Ohkuma M."/>
        </authorList>
    </citation>
    <scope>NUCLEOTIDE SEQUENCE</scope>
    <source>
        <strain evidence="1">JCM 10088</strain>
    </source>
</reference>
<protein>
    <submittedName>
        <fullName evidence="1">Uncharacterized protein</fullName>
    </submittedName>
</protein>
<organism evidence="1 2">
    <name type="scientific">Thermocladium modestius</name>
    <dbReference type="NCBI Taxonomy" id="62609"/>
    <lineage>
        <taxon>Archaea</taxon>
        <taxon>Thermoproteota</taxon>
        <taxon>Thermoprotei</taxon>
        <taxon>Thermoproteales</taxon>
        <taxon>Thermoproteaceae</taxon>
        <taxon>Thermocladium</taxon>
    </lineage>
</organism>
<gene>
    <name evidence="1" type="ORF">GCM10007981_04710</name>
</gene>
<name>A0A830GSJ6_9CREN</name>
<evidence type="ECO:0000313" key="1">
    <source>
        <dbReference type="EMBL" id="GGP19753.1"/>
    </source>
</evidence>
<accession>A0A830GSJ6</accession>
<evidence type="ECO:0000313" key="2">
    <source>
        <dbReference type="Proteomes" id="UP000610960"/>
    </source>
</evidence>